<protein>
    <submittedName>
        <fullName evidence="1">Uncharacterized protein</fullName>
    </submittedName>
</protein>
<feature type="non-terminal residue" evidence="1">
    <location>
        <position position="1"/>
    </location>
</feature>
<evidence type="ECO:0000313" key="1">
    <source>
        <dbReference type="EMBL" id="KAI0043484.1"/>
    </source>
</evidence>
<reference evidence="1" key="2">
    <citation type="journal article" date="2022" name="New Phytol.">
        <title>Evolutionary transition to the ectomycorrhizal habit in the genomes of a hyperdiverse lineage of mushroom-forming fungi.</title>
        <authorList>
            <person name="Looney B."/>
            <person name="Miyauchi S."/>
            <person name="Morin E."/>
            <person name="Drula E."/>
            <person name="Courty P.E."/>
            <person name="Kohler A."/>
            <person name="Kuo A."/>
            <person name="LaButti K."/>
            <person name="Pangilinan J."/>
            <person name="Lipzen A."/>
            <person name="Riley R."/>
            <person name="Andreopoulos W."/>
            <person name="He G."/>
            <person name="Johnson J."/>
            <person name="Nolan M."/>
            <person name="Tritt A."/>
            <person name="Barry K.W."/>
            <person name="Grigoriev I.V."/>
            <person name="Nagy L.G."/>
            <person name="Hibbett D."/>
            <person name="Henrissat B."/>
            <person name="Matheny P.B."/>
            <person name="Labbe J."/>
            <person name="Martin F.M."/>
        </authorList>
    </citation>
    <scope>NUCLEOTIDE SEQUENCE</scope>
    <source>
        <strain evidence="1">FP105234-sp</strain>
    </source>
</reference>
<dbReference type="EMBL" id="MU276016">
    <property type="protein sequence ID" value="KAI0043484.1"/>
    <property type="molecule type" value="Genomic_DNA"/>
</dbReference>
<evidence type="ECO:0000313" key="2">
    <source>
        <dbReference type="Proteomes" id="UP000814033"/>
    </source>
</evidence>
<dbReference type="Proteomes" id="UP000814033">
    <property type="component" value="Unassembled WGS sequence"/>
</dbReference>
<organism evidence="1 2">
    <name type="scientific">Auriscalpium vulgare</name>
    <dbReference type="NCBI Taxonomy" id="40419"/>
    <lineage>
        <taxon>Eukaryota</taxon>
        <taxon>Fungi</taxon>
        <taxon>Dikarya</taxon>
        <taxon>Basidiomycota</taxon>
        <taxon>Agaricomycotina</taxon>
        <taxon>Agaricomycetes</taxon>
        <taxon>Russulales</taxon>
        <taxon>Auriscalpiaceae</taxon>
        <taxon>Auriscalpium</taxon>
    </lineage>
</organism>
<proteinExistence type="predicted"/>
<comment type="caution">
    <text evidence="1">The sequence shown here is derived from an EMBL/GenBank/DDBJ whole genome shotgun (WGS) entry which is preliminary data.</text>
</comment>
<sequence length="1017" mass="115147">FNQTGTKTDLKEAIALHRKALMLRPSGHADRPMSLSNLANALSISFNQNSTMPDLEEAITLHREALTLRPSEHPDYSIHMNNLATVLMTHFNQMGTISDLEEAIRLHRMVLILRPSGHPSRSISIINLGGALMAHFNQMGTISDLEEAISLYRETLALMSSHNANYSMALNNLASALWIHFNQRGTMSHLKEAITLHREALSLRPFGHPYRPMSLTNLANALWGHFNQIGIMSDLEEALLLHREALSLTPAGHSHRSQTLTYLANTLWTYFNQMPDRTSDLEEAIELYREALTLTLSEHPDRPKNLSNLAGALQTHFLYRGTMSHLEESIKLYREVLTYVPSGHPDRSMNLNNLACALVAYHKWINTIHNLEEAIALHREALTLRPSGHLERAMSLTNLARALTAHVDQKGTEKYLIEAISLYMEANKLFSMGSPDKIECLYSLATSLIIQDSRFGHGTISDEAWKVFEDASDYSFADTLKRLNITLEWASIARHHRDPTTMTAYQKALVLFEQCLIIRPTPELQHRFLQTIDEKALMLPSDAVSWAIEVDHLKGAAQLWEQGRRILWSKMKDYRFPITKLKLLDSALAEQFETVTQQLDQLTTRSFEFQSVGTYVMENQWPIKRQLTSRWNEIVKEIQDIPGFETFLSAQPFSSISKASADGPVILVNISAQRSDALILYQVDSLPILVSLLDIPNKTVHDIVNELAYILRPESVHQDSAKEHQPYDNTILDQNIEKVLTNLWKYIVHPIMKKIDELGLSKGSRIWWCPSGKLCTLPLHAAQPFGKHTDPEQQLSQKYIHSYTPTLQSLIKARENIFSRELETPPQILALATSSLKKVYNEIDEIEAVSGNTKKLIGEMVTYHTMIENLPKFDWIHFASHGHIDSKKPFNSSFELHNKTKFTILDLLATNLPNAELAVLSACHTAAVDKDNTPDEGISLAAGMLFCGFRGIVGTLWAMDDEDGPLLAKEFYCRILHPKNKPVDFKDAAKVLKAVTKEMRRQDVPLHRWVAFVHIGA</sequence>
<keyword evidence="2" id="KW-1185">Reference proteome</keyword>
<reference evidence="1" key="1">
    <citation type="submission" date="2021-02" db="EMBL/GenBank/DDBJ databases">
        <authorList>
            <consortium name="DOE Joint Genome Institute"/>
            <person name="Ahrendt S."/>
            <person name="Looney B.P."/>
            <person name="Miyauchi S."/>
            <person name="Morin E."/>
            <person name="Drula E."/>
            <person name="Courty P.E."/>
            <person name="Chicoki N."/>
            <person name="Fauchery L."/>
            <person name="Kohler A."/>
            <person name="Kuo A."/>
            <person name="Labutti K."/>
            <person name="Pangilinan J."/>
            <person name="Lipzen A."/>
            <person name="Riley R."/>
            <person name="Andreopoulos W."/>
            <person name="He G."/>
            <person name="Johnson J."/>
            <person name="Barry K.W."/>
            <person name="Grigoriev I.V."/>
            <person name="Nagy L."/>
            <person name="Hibbett D."/>
            <person name="Henrissat B."/>
            <person name="Matheny P.B."/>
            <person name="Labbe J."/>
            <person name="Martin F."/>
        </authorList>
    </citation>
    <scope>NUCLEOTIDE SEQUENCE</scope>
    <source>
        <strain evidence="1">FP105234-sp</strain>
    </source>
</reference>
<name>A0ACB8RHT0_9AGAM</name>
<accession>A0ACB8RHT0</accession>
<gene>
    <name evidence="1" type="ORF">FA95DRAFT_1498541</name>
</gene>